<proteinExistence type="predicted"/>
<gene>
    <name evidence="1" type="ORF">EVAR_35663_1</name>
</gene>
<dbReference type="EMBL" id="BGZK01000331">
    <property type="protein sequence ID" value="GBP37230.1"/>
    <property type="molecule type" value="Genomic_DNA"/>
</dbReference>
<protein>
    <submittedName>
        <fullName evidence="1">Uncharacterized protein</fullName>
    </submittedName>
</protein>
<accession>A0A4C1VF82</accession>
<sequence length="103" mass="11248">MGLIKKPGVCLAFNHLKTSVRRGLSYLDSDKLASRPHDEIAKSGRIYHMAFWASAHGPVDSGAPAEIKSVKIDDMRKICWAPKRLNNSLVTTLALLVSMGGDD</sequence>
<keyword evidence="2" id="KW-1185">Reference proteome</keyword>
<dbReference type="AlphaFoldDB" id="A0A4C1VF82"/>
<reference evidence="1 2" key="1">
    <citation type="journal article" date="2019" name="Commun. Biol.">
        <title>The bagworm genome reveals a unique fibroin gene that provides high tensile strength.</title>
        <authorList>
            <person name="Kono N."/>
            <person name="Nakamura H."/>
            <person name="Ohtoshi R."/>
            <person name="Tomita M."/>
            <person name="Numata K."/>
            <person name="Arakawa K."/>
        </authorList>
    </citation>
    <scope>NUCLEOTIDE SEQUENCE [LARGE SCALE GENOMIC DNA]</scope>
</reference>
<name>A0A4C1VF82_EUMVA</name>
<evidence type="ECO:0000313" key="2">
    <source>
        <dbReference type="Proteomes" id="UP000299102"/>
    </source>
</evidence>
<organism evidence="1 2">
    <name type="scientific">Eumeta variegata</name>
    <name type="common">Bagworm moth</name>
    <name type="synonym">Eumeta japonica</name>
    <dbReference type="NCBI Taxonomy" id="151549"/>
    <lineage>
        <taxon>Eukaryota</taxon>
        <taxon>Metazoa</taxon>
        <taxon>Ecdysozoa</taxon>
        <taxon>Arthropoda</taxon>
        <taxon>Hexapoda</taxon>
        <taxon>Insecta</taxon>
        <taxon>Pterygota</taxon>
        <taxon>Neoptera</taxon>
        <taxon>Endopterygota</taxon>
        <taxon>Lepidoptera</taxon>
        <taxon>Glossata</taxon>
        <taxon>Ditrysia</taxon>
        <taxon>Tineoidea</taxon>
        <taxon>Psychidae</taxon>
        <taxon>Oiketicinae</taxon>
        <taxon>Eumeta</taxon>
    </lineage>
</organism>
<comment type="caution">
    <text evidence="1">The sequence shown here is derived from an EMBL/GenBank/DDBJ whole genome shotgun (WGS) entry which is preliminary data.</text>
</comment>
<dbReference type="Proteomes" id="UP000299102">
    <property type="component" value="Unassembled WGS sequence"/>
</dbReference>
<evidence type="ECO:0000313" key="1">
    <source>
        <dbReference type="EMBL" id="GBP37230.1"/>
    </source>
</evidence>